<gene>
    <name evidence="1" type="ORF">A3196_11300</name>
</gene>
<dbReference type="Proteomes" id="UP000094849">
    <property type="component" value="Unassembled WGS sequence"/>
</dbReference>
<accession>A0A1E2US26</accession>
<dbReference type="OrthoDB" id="5801507at2"/>
<evidence type="ECO:0000313" key="2">
    <source>
        <dbReference type="Proteomes" id="UP000094849"/>
    </source>
</evidence>
<dbReference type="EMBL" id="LVJZ01000003">
    <property type="protein sequence ID" value="ODB97294.1"/>
    <property type="molecule type" value="Genomic_DNA"/>
</dbReference>
<keyword evidence="2" id="KW-1185">Reference proteome</keyword>
<organism evidence="1 2">
    <name type="scientific">Candidatus Thiodiazotropha endoloripes</name>
    <dbReference type="NCBI Taxonomy" id="1818881"/>
    <lineage>
        <taxon>Bacteria</taxon>
        <taxon>Pseudomonadati</taxon>
        <taxon>Pseudomonadota</taxon>
        <taxon>Gammaproteobacteria</taxon>
        <taxon>Chromatiales</taxon>
        <taxon>Sedimenticolaceae</taxon>
        <taxon>Candidatus Thiodiazotropha</taxon>
    </lineage>
</organism>
<name>A0A1E2US26_9GAMM</name>
<evidence type="ECO:0000313" key="1">
    <source>
        <dbReference type="EMBL" id="ODB97294.1"/>
    </source>
</evidence>
<protein>
    <submittedName>
        <fullName evidence="1">Uncharacterized protein</fullName>
    </submittedName>
</protein>
<dbReference type="RefSeq" id="WP_069014227.1">
    <property type="nucleotide sequence ID" value="NZ_LVJW01000003.1"/>
</dbReference>
<sequence>MSQTPPSRDEFNTQATDLINELGTTAFCAPPGKMPDYTLFVDNNRVIAEPRGEPRHPYGIHCEVPEGMTQPQMDEALQKWLESGEAYEAFISTNVCRFNC</sequence>
<reference evidence="1 2" key="1">
    <citation type="submission" date="2016-03" db="EMBL/GenBank/DDBJ databases">
        <title>Chemosynthetic sulphur-oxidizing symbionts of marine invertebrate animals are capable of nitrogen fixation.</title>
        <authorList>
            <person name="Petersen J.M."/>
            <person name="Kemper A."/>
            <person name="Gruber-Vodicka H."/>
            <person name="Cardini U."/>
            <person name="Geest Mvander."/>
            <person name="Kleiner M."/>
            <person name="Bulgheresi S."/>
            <person name="Fussmann M."/>
            <person name="Herbold C."/>
            <person name="Seah B.K.B."/>
            <person name="Antony C.Paul."/>
            <person name="Liu D."/>
            <person name="Belitz A."/>
            <person name="Weber M."/>
        </authorList>
    </citation>
    <scope>NUCLEOTIDE SEQUENCE [LARGE SCALE GENOMIC DNA]</scope>
    <source>
        <strain evidence="1">G_D</strain>
    </source>
</reference>
<comment type="caution">
    <text evidence="1">The sequence shown here is derived from an EMBL/GenBank/DDBJ whole genome shotgun (WGS) entry which is preliminary data.</text>
</comment>
<proteinExistence type="predicted"/>
<dbReference type="AlphaFoldDB" id="A0A1E2US26"/>